<gene>
    <name evidence="2" type="ORF">pdam_00023628</name>
</gene>
<proteinExistence type="predicted"/>
<keyword evidence="3" id="KW-1185">Reference proteome</keyword>
<evidence type="ECO:0000313" key="2">
    <source>
        <dbReference type="EMBL" id="RMX57766.1"/>
    </source>
</evidence>
<accession>A0A3M6UVP3</accession>
<protein>
    <submittedName>
        <fullName evidence="2">Uncharacterized protein</fullName>
    </submittedName>
</protein>
<comment type="caution">
    <text evidence="2">The sequence shown here is derived from an EMBL/GenBank/DDBJ whole genome shotgun (WGS) entry which is preliminary data.</text>
</comment>
<dbReference type="AlphaFoldDB" id="A0A3M6UVP3"/>
<evidence type="ECO:0000313" key="3">
    <source>
        <dbReference type="Proteomes" id="UP000275408"/>
    </source>
</evidence>
<organism evidence="2 3">
    <name type="scientific">Pocillopora damicornis</name>
    <name type="common">Cauliflower coral</name>
    <name type="synonym">Millepora damicornis</name>
    <dbReference type="NCBI Taxonomy" id="46731"/>
    <lineage>
        <taxon>Eukaryota</taxon>
        <taxon>Metazoa</taxon>
        <taxon>Cnidaria</taxon>
        <taxon>Anthozoa</taxon>
        <taxon>Hexacorallia</taxon>
        <taxon>Scleractinia</taxon>
        <taxon>Astrocoeniina</taxon>
        <taxon>Pocilloporidae</taxon>
        <taxon>Pocillopora</taxon>
    </lineage>
</organism>
<reference evidence="2 3" key="1">
    <citation type="journal article" date="2018" name="Sci. Rep.">
        <title>Comparative analysis of the Pocillopora damicornis genome highlights role of immune system in coral evolution.</title>
        <authorList>
            <person name="Cunning R."/>
            <person name="Bay R.A."/>
            <person name="Gillette P."/>
            <person name="Baker A.C."/>
            <person name="Traylor-Knowles N."/>
        </authorList>
    </citation>
    <scope>NUCLEOTIDE SEQUENCE [LARGE SCALE GENOMIC DNA]</scope>
    <source>
        <strain evidence="2">RSMAS</strain>
        <tissue evidence="2">Whole animal</tissue>
    </source>
</reference>
<feature type="region of interest" description="Disordered" evidence="1">
    <location>
        <begin position="1"/>
        <end position="26"/>
    </location>
</feature>
<dbReference type="Proteomes" id="UP000275408">
    <property type="component" value="Unassembled WGS sequence"/>
</dbReference>
<dbReference type="EMBL" id="RCHS01000616">
    <property type="protein sequence ID" value="RMX57766.1"/>
    <property type="molecule type" value="Genomic_DNA"/>
</dbReference>
<sequence>MTFLSEASETMAGHISTDEQGPVQKKSSKSRYFVWTESHDVLMLREAVTSKPYNFKPKSSEREKVWESIAAYLNSLMSPELRVTARAVRELEQVKQTYGSCLHICMGMKAALAACRDLLVHHKQSADCR</sequence>
<name>A0A3M6UVP3_POCDA</name>
<evidence type="ECO:0000256" key="1">
    <source>
        <dbReference type="SAM" id="MobiDB-lite"/>
    </source>
</evidence>